<proteinExistence type="predicted"/>
<comment type="caution">
    <text evidence="2">The sequence shown here is derived from an EMBL/GenBank/DDBJ whole genome shotgun (WGS) entry which is preliminary data.</text>
</comment>
<feature type="transmembrane region" description="Helical" evidence="1">
    <location>
        <begin position="84"/>
        <end position="104"/>
    </location>
</feature>
<feature type="transmembrane region" description="Helical" evidence="1">
    <location>
        <begin position="50"/>
        <end position="72"/>
    </location>
</feature>
<dbReference type="AlphaFoldDB" id="A0A645H392"/>
<keyword evidence="1" id="KW-0812">Transmembrane</keyword>
<dbReference type="EMBL" id="VSSQ01084983">
    <property type="protein sequence ID" value="MPN32792.1"/>
    <property type="molecule type" value="Genomic_DNA"/>
</dbReference>
<dbReference type="Pfam" id="PF16481">
    <property type="entry name" value="DUF5058"/>
    <property type="match status" value="1"/>
</dbReference>
<protein>
    <submittedName>
        <fullName evidence="2">Uncharacterized protein</fullName>
    </submittedName>
</protein>
<evidence type="ECO:0000256" key="1">
    <source>
        <dbReference type="SAM" id="Phobius"/>
    </source>
</evidence>
<name>A0A645H392_9ZZZZ</name>
<organism evidence="2">
    <name type="scientific">bioreactor metagenome</name>
    <dbReference type="NCBI Taxonomy" id="1076179"/>
    <lineage>
        <taxon>unclassified sequences</taxon>
        <taxon>metagenomes</taxon>
        <taxon>ecological metagenomes</taxon>
    </lineage>
</organism>
<feature type="transmembrane region" description="Helical" evidence="1">
    <location>
        <begin position="25"/>
        <end position="44"/>
    </location>
</feature>
<reference evidence="2" key="1">
    <citation type="submission" date="2019-08" db="EMBL/GenBank/DDBJ databases">
        <authorList>
            <person name="Kucharzyk K."/>
            <person name="Murdoch R.W."/>
            <person name="Higgins S."/>
            <person name="Loffler F."/>
        </authorList>
    </citation>
    <scope>NUCLEOTIDE SEQUENCE</scope>
</reference>
<dbReference type="InterPro" id="IPR032479">
    <property type="entry name" value="DUF5058"/>
</dbReference>
<evidence type="ECO:0000313" key="2">
    <source>
        <dbReference type="EMBL" id="MPN32792.1"/>
    </source>
</evidence>
<keyword evidence="1" id="KW-0472">Membrane</keyword>
<sequence length="105" mass="11402">MIFGLKKIQSGVTRLSGQDKRWGEILSDSLFLGMISAFVGFLFADIRNGLPGLIPIAVAFSSALLMALCGTLIKVFKWTWLEQYAMPVCMLGAMALSLPITALMS</sequence>
<keyword evidence="1" id="KW-1133">Transmembrane helix</keyword>
<accession>A0A645H392</accession>
<gene>
    <name evidence="2" type="ORF">SDC9_180272</name>
</gene>